<protein>
    <recommendedName>
        <fullName evidence="9">Cation/H+ exchanger transmembrane domain-containing protein</fullName>
    </recommendedName>
</protein>
<evidence type="ECO:0000313" key="11">
    <source>
        <dbReference type="Proteomes" id="UP000559256"/>
    </source>
</evidence>
<dbReference type="EMBL" id="JAACJM010000005">
    <property type="protein sequence ID" value="KAF5372507.1"/>
    <property type="molecule type" value="Genomic_DNA"/>
</dbReference>
<dbReference type="PANTHER" id="PTHR32468:SF0">
    <property type="entry name" value="K(+)_H(+) ANTIPORTER 1"/>
    <property type="match status" value="1"/>
</dbReference>
<keyword evidence="5" id="KW-0406">Ion transport</keyword>
<keyword evidence="4 8" id="KW-1133">Transmembrane helix</keyword>
<feature type="compositionally biased region" description="Basic and acidic residues" evidence="7">
    <location>
        <begin position="175"/>
        <end position="184"/>
    </location>
</feature>
<feature type="compositionally biased region" description="Gly residues" evidence="7">
    <location>
        <begin position="234"/>
        <end position="245"/>
    </location>
</feature>
<keyword evidence="11" id="KW-1185">Reference proteome</keyword>
<feature type="transmembrane region" description="Helical" evidence="8">
    <location>
        <begin position="12"/>
        <end position="36"/>
    </location>
</feature>
<reference evidence="10 11" key="1">
    <citation type="journal article" date="2020" name="ISME J.">
        <title>Uncovering the hidden diversity of litter-decomposition mechanisms in mushroom-forming fungi.</title>
        <authorList>
            <person name="Floudas D."/>
            <person name="Bentzer J."/>
            <person name="Ahren D."/>
            <person name="Johansson T."/>
            <person name="Persson P."/>
            <person name="Tunlid A."/>
        </authorList>
    </citation>
    <scope>NUCLEOTIDE SEQUENCE [LARGE SCALE GENOMIC DNA]</scope>
    <source>
        <strain evidence="10 11">CBS 291.85</strain>
    </source>
</reference>
<dbReference type="InterPro" id="IPR038770">
    <property type="entry name" value="Na+/solute_symporter_sf"/>
</dbReference>
<evidence type="ECO:0000256" key="7">
    <source>
        <dbReference type="SAM" id="MobiDB-lite"/>
    </source>
</evidence>
<dbReference type="InterPro" id="IPR050794">
    <property type="entry name" value="CPA2_transporter"/>
</dbReference>
<organism evidence="10 11">
    <name type="scientific">Tetrapyrgos nigripes</name>
    <dbReference type="NCBI Taxonomy" id="182062"/>
    <lineage>
        <taxon>Eukaryota</taxon>
        <taxon>Fungi</taxon>
        <taxon>Dikarya</taxon>
        <taxon>Basidiomycota</taxon>
        <taxon>Agaricomycotina</taxon>
        <taxon>Agaricomycetes</taxon>
        <taxon>Agaricomycetidae</taxon>
        <taxon>Agaricales</taxon>
        <taxon>Marasmiineae</taxon>
        <taxon>Marasmiaceae</taxon>
        <taxon>Tetrapyrgos</taxon>
    </lineage>
</organism>
<dbReference type="AlphaFoldDB" id="A0A8H5GWU8"/>
<dbReference type="GO" id="GO:1902600">
    <property type="term" value="P:proton transmembrane transport"/>
    <property type="evidence" value="ECO:0007669"/>
    <property type="project" value="InterPro"/>
</dbReference>
<evidence type="ECO:0000256" key="2">
    <source>
        <dbReference type="ARBA" id="ARBA00022448"/>
    </source>
</evidence>
<gene>
    <name evidence="10" type="ORF">D9758_005254</name>
</gene>
<evidence type="ECO:0000256" key="8">
    <source>
        <dbReference type="SAM" id="Phobius"/>
    </source>
</evidence>
<proteinExistence type="predicted"/>
<evidence type="ECO:0000256" key="5">
    <source>
        <dbReference type="ARBA" id="ARBA00023065"/>
    </source>
</evidence>
<dbReference type="OrthoDB" id="2687058at2759"/>
<dbReference type="PANTHER" id="PTHR32468">
    <property type="entry name" value="CATION/H + ANTIPORTER"/>
    <property type="match status" value="1"/>
</dbReference>
<dbReference type="Pfam" id="PF00999">
    <property type="entry name" value="Na_H_Exchanger"/>
    <property type="match status" value="1"/>
</dbReference>
<dbReference type="GO" id="GO:0016020">
    <property type="term" value="C:membrane"/>
    <property type="evidence" value="ECO:0007669"/>
    <property type="project" value="UniProtKB-SubCell"/>
</dbReference>
<dbReference type="InterPro" id="IPR006153">
    <property type="entry name" value="Cation/H_exchanger_TM"/>
</dbReference>
<accession>A0A8H5GWU8</accession>
<sequence>MVFVTGTLVGVFASSFFTDVIGVHAIFGAFLFGLIVPREGGLAVAMMEKLEDVVGSIFLPLYFTLSGLSTDLGLLNTGLTWGYTIAICTLAFSGKFGECTLSAKYVAGFNWREASAIGSLMSCKGLVELIVLNVGLQAHILTPRPPHLRVRASKTGANFGNVADGAGGGAATHKPKSDGSHDVEDPTNVKGGGGRMKKTLGLRKGLTNIRSKTRASFRRPGGDENSDSDSQGSGVDGEGKGGNGNGATQPWTERIQHGRET</sequence>
<evidence type="ECO:0000259" key="9">
    <source>
        <dbReference type="Pfam" id="PF00999"/>
    </source>
</evidence>
<comment type="caution">
    <text evidence="10">The sequence shown here is derived from an EMBL/GenBank/DDBJ whole genome shotgun (WGS) entry which is preliminary data.</text>
</comment>
<evidence type="ECO:0000256" key="6">
    <source>
        <dbReference type="ARBA" id="ARBA00023136"/>
    </source>
</evidence>
<dbReference type="Gene3D" id="1.20.1530.20">
    <property type="match status" value="1"/>
</dbReference>
<feature type="region of interest" description="Disordered" evidence="7">
    <location>
        <begin position="161"/>
        <end position="261"/>
    </location>
</feature>
<keyword evidence="3 8" id="KW-0812">Transmembrane</keyword>
<evidence type="ECO:0000313" key="10">
    <source>
        <dbReference type="EMBL" id="KAF5372507.1"/>
    </source>
</evidence>
<dbReference type="GO" id="GO:0015297">
    <property type="term" value="F:antiporter activity"/>
    <property type="evidence" value="ECO:0007669"/>
    <property type="project" value="InterPro"/>
</dbReference>
<evidence type="ECO:0000256" key="3">
    <source>
        <dbReference type="ARBA" id="ARBA00022692"/>
    </source>
</evidence>
<keyword evidence="2" id="KW-0813">Transport</keyword>
<feature type="domain" description="Cation/H+ exchanger transmembrane" evidence="9">
    <location>
        <begin position="3"/>
        <end position="142"/>
    </location>
</feature>
<keyword evidence="6 8" id="KW-0472">Membrane</keyword>
<evidence type="ECO:0000256" key="4">
    <source>
        <dbReference type="ARBA" id="ARBA00022989"/>
    </source>
</evidence>
<comment type="subcellular location">
    <subcellularLocation>
        <location evidence="1">Membrane</location>
        <topology evidence="1">Multi-pass membrane protein</topology>
    </subcellularLocation>
</comment>
<dbReference type="Proteomes" id="UP000559256">
    <property type="component" value="Unassembled WGS sequence"/>
</dbReference>
<evidence type="ECO:0000256" key="1">
    <source>
        <dbReference type="ARBA" id="ARBA00004141"/>
    </source>
</evidence>
<name>A0A8H5GWU8_9AGAR</name>